<protein>
    <submittedName>
        <fullName evidence="1">Uncharacterized protein</fullName>
    </submittedName>
</protein>
<keyword evidence="2" id="KW-1185">Reference proteome</keyword>
<dbReference type="AlphaFoldDB" id="A0A9X4M3U0"/>
<sequence>MGSVKNLLDANNAGGGLLGMIKLLPLMNSIMAIDAISSSPSA</sequence>
<name>A0A9X4M3U0_9ACTN</name>
<reference evidence="1" key="1">
    <citation type="submission" date="2022-08" db="EMBL/GenBank/DDBJ databases">
        <title>Genome analysis of Corynebacteriales strain.</title>
        <authorList>
            <person name="Lee S.D."/>
        </authorList>
    </citation>
    <scope>NUCLEOTIDE SEQUENCE</scope>
    <source>
        <strain evidence="1">D3-21</strain>
    </source>
</reference>
<dbReference type="EMBL" id="JANRHA010000012">
    <property type="protein sequence ID" value="MDG3016304.1"/>
    <property type="molecule type" value="Genomic_DNA"/>
</dbReference>
<evidence type="ECO:0000313" key="1">
    <source>
        <dbReference type="EMBL" id="MDG3016304.1"/>
    </source>
</evidence>
<gene>
    <name evidence="1" type="ORF">NVS88_17250</name>
</gene>
<accession>A0A9X4M3U0</accession>
<dbReference type="RefSeq" id="WP_332520469.1">
    <property type="nucleotide sequence ID" value="NZ_JANRHA010000012.1"/>
</dbReference>
<proteinExistence type="predicted"/>
<evidence type="ECO:0000313" key="2">
    <source>
        <dbReference type="Proteomes" id="UP001152755"/>
    </source>
</evidence>
<dbReference type="Proteomes" id="UP001152755">
    <property type="component" value="Unassembled WGS sequence"/>
</dbReference>
<organism evidence="1 2">
    <name type="scientific">Speluncibacter jeojiensis</name>
    <dbReference type="NCBI Taxonomy" id="2710754"/>
    <lineage>
        <taxon>Bacteria</taxon>
        <taxon>Bacillati</taxon>
        <taxon>Actinomycetota</taxon>
        <taxon>Actinomycetes</taxon>
        <taxon>Mycobacteriales</taxon>
        <taxon>Speluncibacteraceae</taxon>
        <taxon>Speluncibacter</taxon>
    </lineage>
</organism>
<comment type="caution">
    <text evidence="1">The sequence shown here is derived from an EMBL/GenBank/DDBJ whole genome shotgun (WGS) entry which is preliminary data.</text>
</comment>